<dbReference type="PROSITE" id="PS51192">
    <property type="entry name" value="HELICASE_ATP_BIND_1"/>
    <property type="match status" value="1"/>
</dbReference>
<dbReference type="Proteomes" id="UP000503447">
    <property type="component" value="Chromosome"/>
</dbReference>
<proteinExistence type="predicted"/>
<sequence>MARGNVVEWDGASGSIGERATADRVRFASQSLQVLLPGDVHVGLEVEFDRVDETGKPPTARNVRRPSDQPNPLKPALSGHGFDVGLSGQISPGDIVAGLEPDEHVEITKVTPFGPRTLVEGVGVTTRRVVRRPLGPDELGRVQRVRGSDHTYDGDPRAFLLGVEAHRIKTAYQFDPLFAVNSSAVDVLPHQVEAVYRYLLPLPRIRFLLADDTGAGKTIMAGLILKELLFRGTISKVLIVVPGGLTRQWVDEMAEKFGLNFRLINRVSFEAEPAQFARSDDGLFVTSIDFIARHDGCLNAARETQWDMVIVDEAHKLSAYEYGIKVDRSERYQAVEALAPRTDHLLFLTATPHRGRRDTFRRLLMLLDEDLFQEDELVTQRINRSAPAQEGEAFESEAAIARARNRFFLRRLKEEMVGWDSQPLFRPRYAKTVGYELTPEELDLYTAVTQYVRSRRKEAKAKKNRNVELILMVMQRRLASSIYAITCTLRNRLGALDEVIRILRDPTPSAAEKKRLLKGDTDDVPGSYTEYEDLDERQRDAVERKVFRQVLSDDPEQVEKERGEVAELLRMAEALNKANHKEAKFAELLKVLDSSDVIRRENEKLVIFTEHKDTMNNLTERLVQRGYTVANIHGGMDVDARKEAQRIFRTEKKILVCTDAAGEGINLQFCRFLLNWDIPWNPNRLEQRMGRVHRYGQTEVVQVFNLVASNTREGAVLERILSKLDIMREQLGDDRVYDVVDELLEQVPLLSLIEKSIDAPSKDTADEVANEAERLMTDPALKAKAEELVSLQKKKSLASKLNLADARRLRDASDERRLQPLFMQNFFLAAYREAGGTVRADDHFPVYHVGTVPSAVLDVARSVRLPVRDKYDTPFVFDKTLVSVASKTRVPEHTKLLGSGHPLFEALTEWAIRKARDSFARGATLCDPNIATPQKLWLVRSAIEDGRQEARKRLAHQQMSVVLADHHGLRSVSPATLLNFTVPDGQTPKPALADRSSEEIQMWAFDAVTDPQLKQVEAHRRAECDLRRQYLDTTFTDLISELSMKVEGLQAASLFGNDDPEERDKLEKRLRELKIRKQRRLEELELMLRLTANLPDVVTSALVVPSPVATMDPVEPPATGGGFPMRRDDEVERIAMEVVMKYERARGWTPFDVSQDGEHYDIRSEGPEAAKRFIEVKGRAQTGGVVLTAPEVDKLRQLGDRAFLYIVTFCKGERPKLRIIQDPMANLHPAMLYRQVQYFVDESDWKKHGEDHDCQ</sequence>
<dbReference type="SMART" id="SM00487">
    <property type="entry name" value="DEXDc"/>
    <property type="match status" value="1"/>
</dbReference>
<dbReference type="InterPro" id="IPR014001">
    <property type="entry name" value="Helicase_ATP-bd"/>
</dbReference>
<evidence type="ECO:0000256" key="2">
    <source>
        <dbReference type="ARBA" id="ARBA00022801"/>
    </source>
</evidence>
<dbReference type="GO" id="GO:0004386">
    <property type="term" value="F:helicase activity"/>
    <property type="evidence" value="ECO:0007669"/>
    <property type="project" value="UniProtKB-KW"/>
</dbReference>
<feature type="domain" description="Helicase ATP-binding" evidence="6">
    <location>
        <begin position="198"/>
        <end position="370"/>
    </location>
</feature>
<accession>A0A6M5YTQ0</accession>
<dbReference type="InterPro" id="IPR038718">
    <property type="entry name" value="SNF2-like_sf"/>
</dbReference>
<dbReference type="SUPFAM" id="SSF52540">
    <property type="entry name" value="P-loop containing nucleoside triphosphate hydrolases"/>
    <property type="match status" value="2"/>
</dbReference>
<evidence type="ECO:0000259" key="7">
    <source>
        <dbReference type="PROSITE" id="PS51194"/>
    </source>
</evidence>
<evidence type="ECO:0000259" key="6">
    <source>
        <dbReference type="PROSITE" id="PS51192"/>
    </source>
</evidence>
<dbReference type="REBASE" id="409662">
    <property type="entry name" value="GbaFL17ORF4820P"/>
</dbReference>
<dbReference type="Pfam" id="PF13020">
    <property type="entry name" value="NOV_C"/>
    <property type="match status" value="1"/>
</dbReference>
<dbReference type="AlphaFoldDB" id="A0A6M5YTQ0"/>
<feature type="domain" description="Helicase C-terminal" evidence="7">
    <location>
        <begin position="584"/>
        <end position="744"/>
    </location>
</feature>
<dbReference type="InterPro" id="IPR049730">
    <property type="entry name" value="SNF2/RAD54-like_C"/>
</dbReference>
<dbReference type="Pfam" id="PF00176">
    <property type="entry name" value="SNF2-rel_dom"/>
    <property type="match status" value="1"/>
</dbReference>
<organism evidence="8 9">
    <name type="scientific">Frigoriglobus tundricola</name>
    <dbReference type="NCBI Taxonomy" id="2774151"/>
    <lineage>
        <taxon>Bacteria</taxon>
        <taxon>Pseudomonadati</taxon>
        <taxon>Planctomycetota</taxon>
        <taxon>Planctomycetia</taxon>
        <taxon>Gemmatales</taxon>
        <taxon>Gemmataceae</taxon>
        <taxon>Frigoriglobus</taxon>
    </lineage>
</organism>
<evidence type="ECO:0000256" key="5">
    <source>
        <dbReference type="SAM" id="MobiDB-lite"/>
    </source>
</evidence>
<evidence type="ECO:0000313" key="8">
    <source>
        <dbReference type="EMBL" id="QJW97249.1"/>
    </source>
</evidence>
<protein>
    <submittedName>
        <fullName evidence="8">Helicase domain-containing protein</fullName>
    </submittedName>
</protein>
<dbReference type="CDD" id="cd18793">
    <property type="entry name" value="SF2_C_SNF"/>
    <property type="match status" value="1"/>
</dbReference>
<keyword evidence="3 8" id="KW-0347">Helicase</keyword>
<dbReference type="GO" id="GO:0005524">
    <property type="term" value="F:ATP binding"/>
    <property type="evidence" value="ECO:0007669"/>
    <property type="project" value="UniProtKB-KW"/>
</dbReference>
<dbReference type="RefSeq" id="WP_171472662.1">
    <property type="nucleotide sequence ID" value="NZ_CP053452.2"/>
</dbReference>
<dbReference type="Gene3D" id="3.40.50.300">
    <property type="entry name" value="P-loop containing nucleotide triphosphate hydrolases"/>
    <property type="match status" value="1"/>
</dbReference>
<keyword evidence="4" id="KW-0067">ATP-binding</keyword>
<dbReference type="KEGG" id="ftj:FTUN_4819"/>
<keyword evidence="2" id="KW-0378">Hydrolase</keyword>
<dbReference type="EMBL" id="CP053452">
    <property type="protein sequence ID" value="QJW97249.1"/>
    <property type="molecule type" value="Genomic_DNA"/>
</dbReference>
<evidence type="ECO:0000256" key="3">
    <source>
        <dbReference type="ARBA" id="ARBA00022806"/>
    </source>
</evidence>
<dbReference type="GO" id="GO:0016787">
    <property type="term" value="F:hydrolase activity"/>
    <property type="evidence" value="ECO:0007669"/>
    <property type="project" value="UniProtKB-KW"/>
</dbReference>
<evidence type="ECO:0000256" key="1">
    <source>
        <dbReference type="ARBA" id="ARBA00022741"/>
    </source>
</evidence>
<keyword evidence="1" id="KW-0547">Nucleotide-binding</keyword>
<dbReference type="SMART" id="SM00490">
    <property type="entry name" value="HELICc"/>
    <property type="match status" value="1"/>
</dbReference>
<dbReference type="CDD" id="cd18011">
    <property type="entry name" value="DEXDc_RapA"/>
    <property type="match status" value="1"/>
</dbReference>
<dbReference type="InterPro" id="IPR027417">
    <property type="entry name" value="P-loop_NTPase"/>
</dbReference>
<feature type="region of interest" description="Disordered" evidence="5">
    <location>
        <begin position="51"/>
        <end position="78"/>
    </location>
</feature>
<dbReference type="PROSITE" id="PS51194">
    <property type="entry name" value="HELICASE_CTER"/>
    <property type="match status" value="1"/>
</dbReference>
<evidence type="ECO:0000256" key="4">
    <source>
        <dbReference type="ARBA" id="ARBA00022840"/>
    </source>
</evidence>
<dbReference type="InterPro" id="IPR000330">
    <property type="entry name" value="SNF2_N"/>
</dbReference>
<dbReference type="InterPro" id="IPR024975">
    <property type="entry name" value="NOV_C"/>
</dbReference>
<evidence type="ECO:0000313" key="9">
    <source>
        <dbReference type="Proteomes" id="UP000503447"/>
    </source>
</evidence>
<keyword evidence="9" id="KW-1185">Reference proteome</keyword>
<dbReference type="Pfam" id="PF00271">
    <property type="entry name" value="Helicase_C"/>
    <property type="match status" value="1"/>
</dbReference>
<dbReference type="InterPro" id="IPR001650">
    <property type="entry name" value="Helicase_C-like"/>
</dbReference>
<name>A0A6M5YTQ0_9BACT</name>
<reference evidence="9" key="1">
    <citation type="submission" date="2020-05" db="EMBL/GenBank/DDBJ databases">
        <title>Frigoriglobus tundricola gen. nov., sp. nov., a psychrotolerant cellulolytic planctomycete of the family Gemmataceae with two divergent copies of 16S rRNA gene.</title>
        <authorList>
            <person name="Kulichevskaya I.S."/>
            <person name="Ivanova A.A."/>
            <person name="Naumoff D.G."/>
            <person name="Beletsky A.V."/>
            <person name="Rijpstra W.I.C."/>
            <person name="Sinninghe Damste J.S."/>
            <person name="Mardanov A.V."/>
            <person name="Ravin N.V."/>
            <person name="Dedysh S.N."/>
        </authorList>
    </citation>
    <scope>NUCLEOTIDE SEQUENCE [LARGE SCALE GENOMIC DNA]</scope>
    <source>
        <strain evidence="9">PL17</strain>
    </source>
</reference>
<dbReference type="PANTHER" id="PTHR10799">
    <property type="entry name" value="SNF2/RAD54 HELICASE FAMILY"/>
    <property type="match status" value="1"/>
</dbReference>
<dbReference type="InterPro" id="IPR057342">
    <property type="entry name" value="DEXDc_RapA"/>
</dbReference>
<gene>
    <name evidence="8" type="ORF">FTUN_4819</name>
</gene>
<dbReference type="Gene3D" id="3.40.50.10810">
    <property type="entry name" value="Tandem AAA-ATPase domain"/>
    <property type="match status" value="1"/>
</dbReference>